<feature type="domain" description="RING-type" evidence="6">
    <location>
        <begin position="238"/>
        <end position="285"/>
    </location>
</feature>
<evidence type="ECO:0000256" key="5">
    <source>
        <dbReference type="SAM" id="MobiDB-lite"/>
    </source>
</evidence>
<feature type="region of interest" description="Disordered" evidence="5">
    <location>
        <begin position="73"/>
        <end position="144"/>
    </location>
</feature>
<dbReference type="InterPro" id="IPR001841">
    <property type="entry name" value="Znf_RING"/>
</dbReference>
<dbReference type="GO" id="GO:0008270">
    <property type="term" value="F:zinc ion binding"/>
    <property type="evidence" value="ECO:0007669"/>
    <property type="project" value="UniProtKB-KW"/>
</dbReference>
<keyword evidence="2 4" id="KW-0863">Zinc-finger</keyword>
<feature type="compositionally biased region" description="Low complexity" evidence="5">
    <location>
        <begin position="324"/>
        <end position="335"/>
    </location>
</feature>
<dbReference type="PANTHER" id="PTHR15710">
    <property type="entry name" value="E3 UBIQUITIN-PROTEIN LIGASE PRAJA"/>
    <property type="match status" value="1"/>
</dbReference>
<feature type="compositionally biased region" description="Polar residues" evidence="5">
    <location>
        <begin position="336"/>
        <end position="350"/>
    </location>
</feature>
<reference evidence="7" key="2">
    <citation type="journal article" date="2023" name="Proc. Natl. Acad. Sci. U.S.A.">
        <title>A global phylogenomic analysis of the shiitake genus Lentinula.</title>
        <authorList>
            <person name="Sierra-Patev S."/>
            <person name="Min B."/>
            <person name="Naranjo-Ortiz M."/>
            <person name="Looney B."/>
            <person name="Konkel Z."/>
            <person name="Slot J.C."/>
            <person name="Sakamoto Y."/>
            <person name="Steenwyk J.L."/>
            <person name="Rokas A."/>
            <person name="Carro J."/>
            <person name="Camarero S."/>
            <person name="Ferreira P."/>
            <person name="Molpeceres G."/>
            <person name="Ruiz-Duenas F.J."/>
            <person name="Serrano A."/>
            <person name="Henrissat B."/>
            <person name="Drula E."/>
            <person name="Hughes K.W."/>
            <person name="Mata J.L."/>
            <person name="Ishikawa N.K."/>
            <person name="Vargas-Isla R."/>
            <person name="Ushijima S."/>
            <person name="Smith C.A."/>
            <person name="Donoghue J."/>
            <person name="Ahrendt S."/>
            <person name="Andreopoulos W."/>
            <person name="He G."/>
            <person name="LaButti K."/>
            <person name="Lipzen A."/>
            <person name="Ng V."/>
            <person name="Riley R."/>
            <person name="Sandor L."/>
            <person name="Barry K."/>
            <person name="Martinez A.T."/>
            <person name="Xiao Y."/>
            <person name="Gibbons J.G."/>
            <person name="Terashima K."/>
            <person name="Grigoriev I.V."/>
            <person name="Hibbett D."/>
        </authorList>
    </citation>
    <scope>NUCLEOTIDE SEQUENCE</scope>
    <source>
        <strain evidence="7">Sp2 HRB7682 ss15</strain>
    </source>
</reference>
<name>A0A9W9DRV0_9AGAR</name>
<sequence>MSSREPMWYCHQCNAEMRPLMVPDPVCASCHGDFVEKIEDLDDDPREFQHGDPMDDAGIDPFLMVLQGLMNRGMPEQRSRPSSPRHNRSPSGNSSSSFSFQIRSGSGGPAVFSIGGPNTLGGTRAGSEPSGRPSNLADFIQSGDERAPGIAGPLMAQYLMALLGNRGSHTDFLGGLGDAAERGRMGDYVFNQEALDQIISNLMENSNASRPVPATDEIMDKLPREVLEAESKTLEKDCAVCKEQFQLQTEDPDEQIVITLPCGHPFHSPCILPWLKSSGTCPVCRHQLIAQPEHHALPPSPPSGDGPSRSSGSGSEGIFQHFFGSMMGAGSGSTSNPNSARNVSGRSSNPPDGRSQRNRGGSSSNPGRQNSEDHHLPGGWDNELD</sequence>
<evidence type="ECO:0000256" key="4">
    <source>
        <dbReference type="PROSITE-ProRule" id="PRU00175"/>
    </source>
</evidence>
<evidence type="ECO:0000259" key="6">
    <source>
        <dbReference type="PROSITE" id="PS50089"/>
    </source>
</evidence>
<dbReference type="InterPro" id="IPR013083">
    <property type="entry name" value="Znf_RING/FYVE/PHD"/>
</dbReference>
<feature type="compositionally biased region" description="Low complexity" evidence="5">
    <location>
        <begin position="358"/>
        <end position="369"/>
    </location>
</feature>
<reference evidence="7" key="1">
    <citation type="submission" date="2022-08" db="EMBL/GenBank/DDBJ databases">
        <authorList>
            <consortium name="DOE Joint Genome Institute"/>
            <person name="Min B."/>
            <person name="Riley R."/>
            <person name="Sierra-Patev S."/>
            <person name="Naranjo-Ortiz M."/>
            <person name="Looney B."/>
            <person name="Konkel Z."/>
            <person name="Slot J.C."/>
            <person name="Sakamoto Y."/>
            <person name="Steenwyk J.L."/>
            <person name="Rokas A."/>
            <person name="Carro J."/>
            <person name="Camarero S."/>
            <person name="Ferreira P."/>
            <person name="Molpeceres G."/>
            <person name="Ruiz-Duenas F.J."/>
            <person name="Serrano A."/>
            <person name="Henrissat B."/>
            <person name="Drula E."/>
            <person name="Hughes K.W."/>
            <person name="Mata J.L."/>
            <person name="Ishikawa N.K."/>
            <person name="Vargas-Isla R."/>
            <person name="Ushijima S."/>
            <person name="Smith C.A."/>
            <person name="Ahrendt S."/>
            <person name="Andreopoulos W."/>
            <person name="He G."/>
            <person name="Labutti K."/>
            <person name="Lipzen A."/>
            <person name="Ng V."/>
            <person name="Sandor L."/>
            <person name="Barry K."/>
            <person name="Martinez A.T."/>
            <person name="Xiao Y."/>
            <person name="Gibbons J.G."/>
            <person name="Terashima K."/>
            <person name="Hibbett D.S."/>
            <person name="Grigoriev I.V."/>
        </authorList>
    </citation>
    <scope>NUCLEOTIDE SEQUENCE</scope>
    <source>
        <strain evidence="7">Sp2 HRB7682 ss15</strain>
    </source>
</reference>
<feature type="compositionally biased region" description="Low complexity" evidence="5">
    <location>
        <begin position="89"/>
        <end position="104"/>
    </location>
</feature>
<accession>A0A9W9DRV0</accession>
<evidence type="ECO:0000313" key="8">
    <source>
        <dbReference type="Proteomes" id="UP001150238"/>
    </source>
</evidence>
<organism evidence="7 8">
    <name type="scientific">Lentinula lateritia</name>
    <dbReference type="NCBI Taxonomy" id="40482"/>
    <lineage>
        <taxon>Eukaryota</taxon>
        <taxon>Fungi</taxon>
        <taxon>Dikarya</taxon>
        <taxon>Basidiomycota</taxon>
        <taxon>Agaricomycotina</taxon>
        <taxon>Agaricomycetes</taxon>
        <taxon>Agaricomycetidae</taxon>
        <taxon>Agaricales</taxon>
        <taxon>Marasmiineae</taxon>
        <taxon>Omphalotaceae</taxon>
        <taxon>Lentinula</taxon>
    </lineage>
</organism>
<dbReference type="CDD" id="cd16454">
    <property type="entry name" value="RING-H2_PA-TM-RING"/>
    <property type="match status" value="1"/>
</dbReference>
<dbReference type="Gene3D" id="3.30.40.10">
    <property type="entry name" value="Zinc/RING finger domain, C3HC4 (zinc finger)"/>
    <property type="match status" value="1"/>
</dbReference>
<keyword evidence="3" id="KW-0862">Zinc</keyword>
<protein>
    <recommendedName>
        <fullName evidence="6">RING-type domain-containing protein</fullName>
    </recommendedName>
</protein>
<keyword evidence="1" id="KW-0479">Metal-binding</keyword>
<dbReference type="AlphaFoldDB" id="A0A9W9DRV0"/>
<gene>
    <name evidence="7" type="ORF">C8J55DRAFT_512024</name>
</gene>
<evidence type="ECO:0000256" key="3">
    <source>
        <dbReference type="ARBA" id="ARBA00022833"/>
    </source>
</evidence>
<feature type="compositionally biased region" description="Low complexity" evidence="5">
    <location>
        <begin position="305"/>
        <end position="317"/>
    </location>
</feature>
<dbReference type="PROSITE" id="PS50089">
    <property type="entry name" value="ZF_RING_2"/>
    <property type="match status" value="1"/>
</dbReference>
<feature type="region of interest" description="Disordered" evidence="5">
    <location>
        <begin position="293"/>
        <end position="385"/>
    </location>
</feature>
<evidence type="ECO:0000313" key="7">
    <source>
        <dbReference type="EMBL" id="KAJ4481565.1"/>
    </source>
</evidence>
<dbReference type="SUPFAM" id="SSF57850">
    <property type="entry name" value="RING/U-box"/>
    <property type="match status" value="1"/>
</dbReference>
<comment type="caution">
    <text evidence="7">The sequence shown here is derived from an EMBL/GenBank/DDBJ whole genome shotgun (WGS) entry which is preliminary data.</text>
</comment>
<proteinExistence type="predicted"/>
<dbReference type="SMART" id="SM00184">
    <property type="entry name" value="RING"/>
    <property type="match status" value="1"/>
</dbReference>
<dbReference type="EMBL" id="JANVFS010000014">
    <property type="protein sequence ID" value="KAJ4481565.1"/>
    <property type="molecule type" value="Genomic_DNA"/>
</dbReference>
<evidence type="ECO:0000256" key="1">
    <source>
        <dbReference type="ARBA" id="ARBA00022723"/>
    </source>
</evidence>
<dbReference type="Proteomes" id="UP001150238">
    <property type="component" value="Unassembled WGS sequence"/>
</dbReference>
<dbReference type="Pfam" id="PF13639">
    <property type="entry name" value="zf-RING_2"/>
    <property type="match status" value="1"/>
</dbReference>
<evidence type="ECO:0000256" key="2">
    <source>
        <dbReference type="ARBA" id="ARBA00022771"/>
    </source>
</evidence>